<evidence type="ECO:0000256" key="1">
    <source>
        <dbReference type="SAM" id="MobiDB-lite"/>
    </source>
</evidence>
<keyword evidence="3" id="KW-1185">Reference proteome</keyword>
<accession>A0A9X1T6U2</accession>
<dbReference type="RefSeq" id="WP_233722086.1">
    <property type="nucleotide sequence ID" value="NZ_JAJUWU010000044.1"/>
</dbReference>
<protein>
    <submittedName>
        <fullName evidence="2">Uncharacterized protein</fullName>
    </submittedName>
</protein>
<feature type="compositionally biased region" description="Basic and acidic residues" evidence="1">
    <location>
        <begin position="99"/>
        <end position="140"/>
    </location>
</feature>
<reference evidence="2" key="1">
    <citation type="submission" date="2022-01" db="EMBL/GenBank/DDBJ databases">
        <title>Jiella avicenniae sp. nov., a novel endophytic bacterium isolated from bark of Avicennia marina.</title>
        <authorList>
            <person name="Tuo L."/>
        </authorList>
    </citation>
    <scope>NUCLEOTIDE SEQUENCE</scope>
    <source>
        <strain evidence="2">CBK1P-4</strain>
    </source>
</reference>
<feature type="region of interest" description="Disordered" evidence="1">
    <location>
        <begin position="194"/>
        <end position="229"/>
    </location>
</feature>
<evidence type="ECO:0000313" key="2">
    <source>
        <dbReference type="EMBL" id="MCE7031016.1"/>
    </source>
</evidence>
<gene>
    <name evidence="2" type="ORF">LZD57_23875</name>
</gene>
<dbReference type="Proteomes" id="UP001139035">
    <property type="component" value="Unassembled WGS sequence"/>
</dbReference>
<comment type="caution">
    <text evidence="2">The sequence shown here is derived from an EMBL/GenBank/DDBJ whole genome shotgun (WGS) entry which is preliminary data.</text>
</comment>
<feature type="region of interest" description="Disordered" evidence="1">
    <location>
        <begin position="92"/>
        <end position="140"/>
    </location>
</feature>
<dbReference type="AlphaFoldDB" id="A0A9X1T6U2"/>
<dbReference type="EMBL" id="JAJUWU010000044">
    <property type="protein sequence ID" value="MCE7031016.1"/>
    <property type="molecule type" value="Genomic_DNA"/>
</dbReference>
<sequence length="229" mass="25931">MNFADHPADEIPLWRAVIVRQLKDATSLNPSYVHAAVAAKIRREARAWLFDDDPDGYFARTCELADFEGKRSVDALRNYVLKFEAENADAIAEQEREEQDAKRARQERAGRIAEQHEAKEGRRIARAAKAERPKAPKPSRLIDGRFRYRKSFEAHGESLTLPQWAERLGVGVETLRRRIRANWPLNAVFTSKTHAGKPWQRRDDHGAGVGRSSPDHRGTGVGPFVQDSA</sequence>
<evidence type="ECO:0000313" key="3">
    <source>
        <dbReference type="Proteomes" id="UP001139035"/>
    </source>
</evidence>
<organism evidence="2 3">
    <name type="scientific">Jiella avicenniae</name>
    <dbReference type="NCBI Taxonomy" id="2907202"/>
    <lineage>
        <taxon>Bacteria</taxon>
        <taxon>Pseudomonadati</taxon>
        <taxon>Pseudomonadota</taxon>
        <taxon>Alphaproteobacteria</taxon>
        <taxon>Hyphomicrobiales</taxon>
        <taxon>Aurantimonadaceae</taxon>
        <taxon>Jiella</taxon>
    </lineage>
</organism>
<name>A0A9X1T6U2_9HYPH</name>
<proteinExistence type="predicted"/>